<organism evidence="2 3">
    <name type="scientific">Multifurca ochricompacta</name>
    <dbReference type="NCBI Taxonomy" id="376703"/>
    <lineage>
        <taxon>Eukaryota</taxon>
        <taxon>Fungi</taxon>
        <taxon>Dikarya</taxon>
        <taxon>Basidiomycota</taxon>
        <taxon>Agaricomycotina</taxon>
        <taxon>Agaricomycetes</taxon>
        <taxon>Russulales</taxon>
        <taxon>Russulaceae</taxon>
        <taxon>Multifurca</taxon>
    </lineage>
</organism>
<dbReference type="SUPFAM" id="SSF50729">
    <property type="entry name" value="PH domain-like"/>
    <property type="match status" value="1"/>
</dbReference>
<feature type="domain" description="PH" evidence="1">
    <location>
        <begin position="116"/>
        <end position="208"/>
    </location>
</feature>
<sequence length="264" mass="29863">METKQVSWQQRVFIVDLQRFNTLLMTPATTAKEVIDVLEAQGQLANWAGMGGWMLFEVSQDFGMERPIRHFEVVSEVISSWDKDKSVNLLVVKKTPLAALLHPSAMPSSSPVFGTYVEWESKPRKWSKRWLELREQGLWLSKKDNGKDETFLCSLANFDAYVVTRPHKSPKPYVFAVKSTDNLTFFENAADYVHVFCCSEKDGRKWLESVLLARVTPGKSLSRSGTRKGSRNVQQPLVQVSPITTATTATQAYVFEPGSLLAKR</sequence>
<accession>A0AAD4M9C8</accession>
<dbReference type="InterPro" id="IPR029071">
    <property type="entry name" value="Ubiquitin-like_domsf"/>
</dbReference>
<reference evidence="2" key="1">
    <citation type="journal article" date="2022" name="New Phytol.">
        <title>Evolutionary transition to the ectomycorrhizal habit in the genomes of a hyperdiverse lineage of mushroom-forming fungi.</title>
        <authorList>
            <person name="Looney B."/>
            <person name="Miyauchi S."/>
            <person name="Morin E."/>
            <person name="Drula E."/>
            <person name="Courty P.E."/>
            <person name="Kohler A."/>
            <person name="Kuo A."/>
            <person name="LaButti K."/>
            <person name="Pangilinan J."/>
            <person name="Lipzen A."/>
            <person name="Riley R."/>
            <person name="Andreopoulos W."/>
            <person name="He G."/>
            <person name="Johnson J."/>
            <person name="Nolan M."/>
            <person name="Tritt A."/>
            <person name="Barry K.W."/>
            <person name="Grigoriev I.V."/>
            <person name="Nagy L.G."/>
            <person name="Hibbett D."/>
            <person name="Henrissat B."/>
            <person name="Matheny P.B."/>
            <person name="Labbe J."/>
            <person name="Martin F.M."/>
        </authorList>
    </citation>
    <scope>NUCLEOTIDE SEQUENCE</scope>
    <source>
        <strain evidence="2">BPL690</strain>
    </source>
</reference>
<dbReference type="EMBL" id="WTXG01000007">
    <property type="protein sequence ID" value="KAI0304454.1"/>
    <property type="molecule type" value="Genomic_DNA"/>
</dbReference>
<comment type="caution">
    <text evidence="2">The sequence shown here is derived from an EMBL/GenBank/DDBJ whole genome shotgun (WGS) entry which is preliminary data.</text>
</comment>
<dbReference type="AlphaFoldDB" id="A0AAD4M9C8"/>
<dbReference type="InterPro" id="IPR011993">
    <property type="entry name" value="PH-like_dom_sf"/>
</dbReference>
<evidence type="ECO:0000313" key="3">
    <source>
        <dbReference type="Proteomes" id="UP001203297"/>
    </source>
</evidence>
<dbReference type="Gene3D" id="3.10.20.90">
    <property type="entry name" value="Phosphatidylinositol 3-kinase Catalytic Subunit, Chain A, domain 1"/>
    <property type="match status" value="1"/>
</dbReference>
<gene>
    <name evidence="2" type="ORF">B0F90DRAFT_1809275</name>
</gene>
<dbReference type="InterPro" id="IPR001849">
    <property type="entry name" value="PH_domain"/>
</dbReference>
<dbReference type="Gene3D" id="2.30.29.30">
    <property type="entry name" value="Pleckstrin-homology domain (PH domain)/Phosphotyrosine-binding domain (PTB)"/>
    <property type="match status" value="1"/>
</dbReference>
<dbReference type="PANTHER" id="PTHR38700:SF1">
    <property type="entry name" value="PH DOMAIN-CONTAINING PROTEIN"/>
    <property type="match status" value="1"/>
</dbReference>
<dbReference type="PANTHER" id="PTHR38700">
    <property type="entry name" value="YALI0E22418P"/>
    <property type="match status" value="1"/>
</dbReference>
<dbReference type="SUPFAM" id="SSF54236">
    <property type="entry name" value="Ubiquitin-like"/>
    <property type="match status" value="1"/>
</dbReference>
<dbReference type="Pfam" id="PF00169">
    <property type="entry name" value="PH"/>
    <property type="match status" value="1"/>
</dbReference>
<keyword evidence="3" id="KW-1185">Reference proteome</keyword>
<evidence type="ECO:0000313" key="2">
    <source>
        <dbReference type="EMBL" id="KAI0304454.1"/>
    </source>
</evidence>
<name>A0AAD4M9C8_9AGAM</name>
<dbReference type="Proteomes" id="UP001203297">
    <property type="component" value="Unassembled WGS sequence"/>
</dbReference>
<dbReference type="Pfam" id="PF21989">
    <property type="entry name" value="RA_2"/>
    <property type="match status" value="1"/>
</dbReference>
<evidence type="ECO:0000259" key="1">
    <source>
        <dbReference type="Pfam" id="PF00169"/>
    </source>
</evidence>
<proteinExistence type="predicted"/>
<protein>
    <recommendedName>
        <fullName evidence="1">PH domain-containing protein</fullName>
    </recommendedName>
</protein>